<dbReference type="InterPro" id="IPR001478">
    <property type="entry name" value="PDZ"/>
</dbReference>
<evidence type="ECO:0000256" key="1">
    <source>
        <dbReference type="ARBA" id="ARBA00004170"/>
    </source>
</evidence>
<feature type="region of interest" description="Disordered" evidence="14">
    <location>
        <begin position="670"/>
        <end position="716"/>
    </location>
</feature>
<evidence type="ECO:0000259" key="15">
    <source>
        <dbReference type="PROSITE" id="PS50020"/>
    </source>
</evidence>
<dbReference type="GO" id="GO:0005634">
    <property type="term" value="C:nucleus"/>
    <property type="evidence" value="ECO:0007669"/>
    <property type="project" value="UniProtKB-ARBA"/>
</dbReference>
<evidence type="ECO:0000256" key="14">
    <source>
        <dbReference type="SAM" id="MobiDB-lite"/>
    </source>
</evidence>
<dbReference type="GeneTree" id="ENSGT00940000155820"/>
<dbReference type="PROSITE" id="PS50106">
    <property type="entry name" value="PDZ"/>
    <property type="match status" value="6"/>
</dbReference>
<keyword evidence="3" id="KW-0796">Tight junction</keyword>
<feature type="compositionally biased region" description="Polar residues" evidence="14">
    <location>
        <begin position="865"/>
        <end position="875"/>
    </location>
</feature>
<dbReference type="CDD" id="cd06731">
    <property type="entry name" value="PDZ1_MAGI-1_3-like"/>
    <property type="match status" value="1"/>
</dbReference>
<dbReference type="CDD" id="cd06734">
    <property type="entry name" value="PDZ4_MAGI-1_3-like"/>
    <property type="match status" value="1"/>
</dbReference>
<evidence type="ECO:0000256" key="3">
    <source>
        <dbReference type="ARBA" id="ARBA00022427"/>
    </source>
</evidence>
<dbReference type="SMART" id="SM00228">
    <property type="entry name" value="PDZ"/>
    <property type="match status" value="6"/>
</dbReference>
<evidence type="ECO:0000256" key="6">
    <source>
        <dbReference type="ARBA" id="ARBA00022741"/>
    </source>
</evidence>
<keyword evidence="4" id="KW-0597">Phosphoprotein</keyword>
<feature type="region of interest" description="Disordered" evidence="14">
    <location>
        <begin position="1219"/>
        <end position="1333"/>
    </location>
</feature>
<dbReference type="Gene3D" id="2.20.70.10">
    <property type="match status" value="2"/>
</dbReference>
<keyword evidence="8" id="KW-0965">Cell junction</keyword>
<dbReference type="FunFam" id="2.30.42.10:FF:000006">
    <property type="entry name" value="Membrane associated guanylate kinase, WW and PDZ domain containing 1"/>
    <property type="match status" value="1"/>
</dbReference>
<dbReference type="InterPro" id="IPR027417">
    <property type="entry name" value="P-loop_NTPase"/>
</dbReference>
<dbReference type="FunFam" id="2.20.70.10:FF:000001">
    <property type="entry name" value="Membrane-associated guanylate kinase, WW and PDZ domain-containing protein 1"/>
    <property type="match status" value="1"/>
</dbReference>
<feature type="compositionally biased region" description="Basic and acidic residues" evidence="14">
    <location>
        <begin position="1247"/>
        <end position="1266"/>
    </location>
</feature>
<feature type="domain" description="PDZ" evidence="17">
    <location>
        <begin position="1056"/>
        <end position="1138"/>
    </location>
</feature>
<dbReference type="PROSITE" id="PS01159">
    <property type="entry name" value="WW_DOMAIN_1"/>
    <property type="match status" value="2"/>
</dbReference>
<feature type="region of interest" description="Disordered" evidence="14">
    <location>
        <begin position="833"/>
        <end position="897"/>
    </location>
</feature>
<dbReference type="Gene3D" id="3.30.63.10">
    <property type="entry name" value="Guanylate Kinase phosphate binding domain"/>
    <property type="match status" value="1"/>
</dbReference>
<dbReference type="InterPro" id="IPR020590">
    <property type="entry name" value="Guanylate_kinase_CS"/>
</dbReference>
<keyword evidence="5" id="KW-0677">Repeat</keyword>
<evidence type="ECO:0000256" key="9">
    <source>
        <dbReference type="ARBA" id="ARBA00023136"/>
    </source>
</evidence>
<dbReference type="GO" id="GO:0007165">
    <property type="term" value="P:signal transduction"/>
    <property type="evidence" value="ECO:0007669"/>
    <property type="project" value="TreeGrafter"/>
</dbReference>
<dbReference type="InterPro" id="IPR036020">
    <property type="entry name" value="WW_dom_sf"/>
</dbReference>
<dbReference type="Gene3D" id="2.30.42.10">
    <property type="match status" value="6"/>
</dbReference>
<evidence type="ECO:0000256" key="4">
    <source>
        <dbReference type="ARBA" id="ARBA00022553"/>
    </source>
</evidence>
<reference evidence="18" key="1">
    <citation type="submission" date="2025-08" db="UniProtKB">
        <authorList>
            <consortium name="Ensembl"/>
        </authorList>
    </citation>
    <scope>IDENTIFICATION</scope>
</reference>
<dbReference type="Proteomes" id="UP000264800">
    <property type="component" value="Unplaced"/>
</dbReference>
<organism evidence="18 19">
    <name type="scientific">Kryptolebias marmoratus</name>
    <name type="common">Mangrove killifish</name>
    <name type="synonym">Rivulus marmoratus</name>
    <dbReference type="NCBI Taxonomy" id="37003"/>
    <lineage>
        <taxon>Eukaryota</taxon>
        <taxon>Metazoa</taxon>
        <taxon>Chordata</taxon>
        <taxon>Craniata</taxon>
        <taxon>Vertebrata</taxon>
        <taxon>Euteleostomi</taxon>
        <taxon>Actinopterygii</taxon>
        <taxon>Neopterygii</taxon>
        <taxon>Teleostei</taxon>
        <taxon>Neoteleostei</taxon>
        <taxon>Acanthomorphata</taxon>
        <taxon>Ovalentaria</taxon>
        <taxon>Atherinomorphae</taxon>
        <taxon>Cyprinodontiformes</taxon>
        <taxon>Rivulidae</taxon>
        <taxon>Kryptolebias</taxon>
    </lineage>
</organism>
<dbReference type="Pfam" id="PF00397">
    <property type="entry name" value="WW"/>
    <property type="match status" value="2"/>
</dbReference>
<dbReference type="PANTHER" id="PTHR10316">
    <property type="entry name" value="MEMBRANE ASSOCIATED GUANYLATE KINASE-RELATED"/>
    <property type="match status" value="1"/>
</dbReference>
<dbReference type="FunFam" id="2.30.42.10:FF:000042">
    <property type="entry name" value="Membrane-associated guanylate kinase, WW and PDZ domain-containing protein 3 isoform 1"/>
    <property type="match status" value="1"/>
</dbReference>
<evidence type="ECO:0000313" key="18">
    <source>
        <dbReference type="Ensembl" id="ENSKMAP00000022163.1"/>
    </source>
</evidence>
<dbReference type="FunFam" id="2.30.42.10:FF:000005">
    <property type="entry name" value="Membrane associated guanylate kinase, WW and PDZ domain containing 1"/>
    <property type="match status" value="1"/>
</dbReference>
<evidence type="ECO:0000256" key="2">
    <source>
        <dbReference type="ARBA" id="ARBA00004435"/>
    </source>
</evidence>
<feature type="domain" description="PDZ" evidence="17">
    <location>
        <begin position="411"/>
        <end position="480"/>
    </location>
</feature>
<dbReference type="SMART" id="SM00072">
    <property type="entry name" value="GuKc"/>
    <property type="match status" value="1"/>
</dbReference>
<evidence type="ECO:0000256" key="7">
    <source>
        <dbReference type="ARBA" id="ARBA00022840"/>
    </source>
</evidence>
<dbReference type="GO" id="GO:0005923">
    <property type="term" value="C:bicellular tight junction"/>
    <property type="evidence" value="ECO:0007669"/>
    <property type="project" value="UniProtKB-SubCell"/>
</dbReference>
<evidence type="ECO:0000256" key="8">
    <source>
        <dbReference type="ARBA" id="ARBA00022949"/>
    </source>
</evidence>
<feature type="compositionally biased region" description="Polar residues" evidence="14">
    <location>
        <begin position="1156"/>
        <end position="1178"/>
    </location>
</feature>
<evidence type="ECO:0000256" key="11">
    <source>
        <dbReference type="ARBA" id="ARBA00070829"/>
    </source>
</evidence>
<dbReference type="PROSITE" id="PS50052">
    <property type="entry name" value="GUANYLATE_KINASE_2"/>
    <property type="match status" value="1"/>
</dbReference>
<dbReference type="Pfam" id="PF16663">
    <property type="entry name" value="MAGI_u1"/>
    <property type="match status" value="1"/>
</dbReference>
<feature type="compositionally biased region" description="Low complexity" evidence="14">
    <location>
        <begin position="846"/>
        <end position="857"/>
    </location>
</feature>
<dbReference type="FunFam" id="3.30.63.10:FF:000003">
    <property type="entry name" value="Membrane-associated guanylate kinase, WW and PDZ domain-containing protein 3 isoform 1"/>
    <property type="match status" value="1"/>
</dbReference>
<dbReference type="FunFam" id="2.30.42.10:FF:000015">
    <property type="entry name" value="Membrane associated guanylate kinase, WW and PDZ domain containing 1"/>
    <property type="match status" value="1"/>
</dbReference>
<feature type="domain" description="PDZ" evidence="17">
    <location>
        <begin position="906"/>
        <end position="1002"/>
    </location>
</feature>
<reference evidence="18" key="2">
    <citation type="submission" date="2025-09" db="UniProtKB">
        <authorList>
            <consortium name="Ensembl"/>
        </authorList>
    </citation>
    <scope>IDENTIFICATION</scope>
</reference>
<comment type="subcellular location">
    <subcellularLocation>
        <location evidence="2">Cell junction</location>
        <location evidence="2">Tight junction</location>
    </subcellularLocation>
    <subcellularLocation>
        <location evidence="1">Membrane</location>
        <topology evidence="1">Peripheral membrane protein</topology>
    </subcellularLocation>
</comment>
<protein>
    <recommendedName>
        <fullName evidence="11">Membrane-associated guanylate kinase, WW and PDZ domain-containing protein 1</fullName>
    </recommendedName>
    <alternativeName>
        <fullName evidence="12">BAI1-associated protein 1</fullName>
    </alternativeName>
    <alternativeName>
        <fullName evidence="13">Membrane-associated guanylate kinase inverted 1</fullName>
    </alternativeName>
</protein>
<feature type="compositionally biased region" description="Polar residues" evidence="14">
    <location>
        <begin position="273"/>
        <end position="284"/>
    </location>
</feature>
<feature type="region of interest" description="Disordered" evidence="14">
    <location>
        <begin position="525"/>
        <end position="558"/>
    </location>
</feature>
<feature type="region of interest" description="Disordered" evidence="14">
    <location>
        <begin position="1138"/>
        <end position="1188"/>
    </location>
</feature>
<feature type="region of interest" description="Disordered" evidence="14">
    <location>
        <begin position="224"/>
        <end position="251"/>
    </location>
</feature>
<accession>A0A3Q3AYA7</accession>
<dbReference type="GO" id="GO:0005737">
    <property type="term" value="C:cytoplasm"/>
    <property type="evidence" value="ECO:0007669"/>
    <property type="project" value="UniProtKB-ARBA"/>
</dbReference>
<dbReference type="InterPro" id="IPR008145">
    <property type="entry name" value="GK/Ca_channel_bsu"/>
</dbReference>
<evidence type="ECO:0000256" key="13">
    <source>
        <dbReference type="ARBA" id="ARBA00079517"/>
    </source>
</evidence>
<dbReference type="InterPro" id="IPR001202">
    <property type="entry name" value="WW_dom"/>
</dbReference>
<dbReference type="InterPro" id="IPR008144">
    <property type="entry name" value="Guanylate_kin-like_dom"/>
</dbReference>
<dbReference type="GO" id="GO:0005524">
    <property type="term" value="F:ATP binding"/>
    <property type="evidence" value="ECO:0007669"/>
    <property type="project" value="UniProtKB-KW"/>
</dbReference>
<keyword evidence="9" id="KW-0472">Membrane</keyword>
<dbReference type="CDD" id="cd06732">
    <property type="entry name" value="PDZ2_MAGI-1_3-like"/>
    <property type="match status" value="1"/>
</dbReference>
<feature type="domain" description="Guanylate kinase-like" evidence="16">
    <location>
        <begin position="108"/>
        <end position="184"/>
    </location>
</feature>
<evidence type="ECO:0000256" key="5">
    <source>
        <dbReference type="ARBA" id="ARBA00022737"/>
    </source>
</evidence>
<dbReference type="FunFam" id="2.20.70.10:FF:000002">
    <property type="entry name" value="Membrane-associated guanylate kinase, WW and PDZ domain-containing protein 3 isoform 1"/>
    <property type="match status" value="1"/>
</dbReference>
<evidence type="ECO:0000256" key="10">
    <source>
        <dbReference type="ARBA" id="ARBA00058771"/>
    </source>
</evidence>
<evidence type="ECO:0000259" key="17">
    <source>
        <dbReference type="PROSITE" id="PS50106"/>
    </source>
</evidence>
<dbReference type="PROSITE" id="PS00856">
    <property type="entry name" value="GUANYLATE_KINASE_1"/>
    <property type="match status" value="1"/>
</dbReference>
<dbReference type="SUPFAM" id="SSF51045">
    <property type="entry name" value="WW domain"/>
    <property type="match status" value="2"/>
</dbReference>
<feature type="domain" description="WW" evidence="15">
    <location>
        <begin position="342"/>
        <end position="375"/>
    </location>
</feature>
<dbReference type="PANTHER" id="PTHR10316:SF77">
    <property type="entry name" value="MEMBRANE-ASSOCIATED GUANYLATE KINASE, WW AND PDZ DOMAIN-CONTAINING PROTEIN 1 ISOFORM X1"/>
    <property type="match status" value="1"/>
</dbReference>
<evidence type="ECO:0000313" key="19">
    <source>
        <dbReference type="Proteomes" id="UP000264800"/>
    </source>
</evidence>
<dbReference type="Pfam" id="PF00625">
    <property type="entry name" value="Guanylate_kin"/>
    <property type="match status" value="1"/>
</dbReference>
<feature type="domain" description="PDZ" evidence="17">
    <location>
        <begin position="580"/>
        <end position="658"/>
    </location>
</feature>
<dbReference type="SMART" id="SM00456">
    <property type="entry name" value="WW"/>
    <property type="match status" value="2"/>
</dbReference>
<name>A0A3Q3AYA7_KRYMA</name>
<sequence length="1379" mass="151304">MSKVIQKKNHWITKVKECAVVRDPSGELNLELRGGAQDGEFAYIGHIREDAVLHQDGKLSEGELLLEVEGLSVSGLPLYDIYTVINCCKGPVRFKTVRQGHKLNKDLKHFLSLRFQKSSPDHELQKTIRANLYRHAVPCTTRAPRDGEVPGVDYNFLSVEDFLQLEESGTLLEIGTYEGNYYGTPKPPRQPIIGTVTLSDTGSHQSTPKRTKSYNDMQNVRVVPADDDDDDQATEMNNSFTGEGAADESRTGILRPYPVRDNALACGLNNATTSTVESGQQTLAEPQVSPDDPLGPLPENWEMAYTENGELYFIDHNTKTTSWLDPRCRDKASRPLEECDDDELPPGWERIDDPVYGVYYVDHINRKTQYENPVVEARRQKLLEQQQQPQPPEGKPFFTRNPAELKGTFINTKLKKSHRGFGFTVVGGDEPDEFLQIKSLVLDGPAAVDGKMETGDVIVSVNDTIVLGYTHAQVVKIFQSIPIGSMVDLALCRGYPLPFDPDDPNTSLVTSVAILDKEPIIVNGQETFDTPPNQAGPLNSMREPRPLSPSAEVASNGSHGYSSDVVTLASSIATQPELITIHMEKGDKGFGFTIADSLTGGGQRVKQIVDYPRCRGLKEGDILMEVNKRNVQNMSHNQVVDLLSKCPRGSEVTMLVQRGMYMVPAKRSPKLHQLERKDSQNSSQHSVCSHRSTHTDSPSHPPSAMPSEAVVPTPADPADGMLTLQKKPDPFKIWAQSRSMYESRLPDCQEQDIFLWRKDTGFGFRILGGNEPGEPIYIGHIVKYGAADEDGRLRSGDELICVDGTAVVGKSHQLVVQLMQQAAKQGHVNLTVRRSKGDGDVPPSPASSHHSSTQAPSLTEGKRTPQGSQNSLNTVSSGSGSTSGIGSGGGGGSGSAVVPASLQPYDVEIQRGENEGFGFVIVSSVSRPDAGTTFAGNACVAMPHKIGRIIEGSPADRCGKLKVGDRILAVNGCSITNKSHSDIVNLIKEAGNTVSLRIIPGDESSNASLLTNAEKIATITTTHTPHSTETRNNSKSKGAPPPPPSQTQTQEAEFYSVDLERDSKGFGFSLRGGREYNMDLYVLRLAEDGAAVRNGKMRVGDEILEINGESTKSMKHSRAIELIKNGGRRARLVLKRGDGSVPEYDGSSDGHPPTPRAQNTPEVRTLPPSSRYHTSLESSYPPDLHKSSRLEEAACGRGMDKNRDRAGSDQMEFQGRQFNPHHHYTWNNNHSQSTPRQHGISKLLKTLRKDSSGKKAAAAEKLRGRELSSSGSTLDEKYLRQRRGSLDRSPTRKRTSSPDRRRAKSMDRRAERGHRDRTPEREHDDGGFLSVTPERRFHERRLLKDSQIAGRVSEASTPERANNRLIVETLGTGVVVDST</sequence>
<feature type="region of interest" description="Disordered" evidence="14">
    <location>
        <begin position="273"/>
        <end position="296"/>
    </location>
</feature>
<feature type="compositionally biased region" description="Gly residues" evidence="14">
    <location>
        <begin position="881"/>
        <end position="894"/>
    </location>
</feature>
<dbReference type="Pfam" id="PF16666">
    <property type="entry name" value="MAGI_u5"/>
    <property type="match status" value="1"/>
</dbReference>
<evidence type="ECO:0000259" key="16">
    <source>
        <dbReference type="PROSITE" id="PS50052"/>
    </source>
</evidence>
<dbReference type="Pfam" id="PF00595">
    <property type="entry name" value="PDZ"/>
    <property type="match status" value="5"/>
</dbReference>
<evidence type="ECO:0000256" key="12">
    <source>
        <dbReference type="ARBA" id="ARBA00078448"/>
    </source>
</evidence>
<feature type="domain" description="PDZ" evidence="17">
    <location>
        <begin position="17"/>
        <end position="100"/>
    </location>
</feature>
<feature type="compositionally biased region" description="Polar residues" evidence="14">
    <location>
        <begin position="1225"/>
        <end position="1236"/>
    </location>
</feature>
<dbReference type="Ensembl" id="ENSKMAT00000022448.1">
    <property type="protein sequence ID" value="ENSKMAP00000022163.1"/>
    <property type="gene ID" value="ENSKMAG00000016402.1"/>
</dbReference>
<feature type="domain" description="PDZ" evidence="17">
    <location>
        <begin position="752"/>
        <end position="834"/>
    </location>
</feature>
<feature type="compositionally biased region" description="Polar residues" evidence="14">
    <location>
        <begin position="525"/>
        <end position="537"/>
    </location>
</feature>
<dbReference type="CDD" id="cd06735">
    <property type="entry name" value="PDZ5_MAGI-1_3-like"/>
    <property type="match status" value="1"/>
</dbReference>
<dbReference type="InterPro" id="IPR036034">
    <property type="entry name" value="PDZ_sf"/>
</dbReference>
<dbReference type="CDD" id="cd06730">
    <property type="entry name" value="PDZ0_MAGI-1_3-like"/>
    <property type="match status" value="1"/>
</dbReference>
<proteinExistence type="predicted"/>
<dbReference type="GO" id="GO:0016020">
    <property type="term" value="C:membrane"/>
    <property type="evidence" value="ECO:0007669"/>
    <property type="project" value="UniProtKB-SubCell"/>
</dbReference>
<dbReference type="PROSITE" id="PS50020">
    <property type="entry name" value="WW_DOMAIN_2"/>
    <property type="match status" value="2"/>
</dbReference>
<dbReference type="SUPFAM" id="SSF50156">
    <property type="entry name" value="PDZ domain-like"/>
    <property type="match status" value="6"/>
</dbReference>
<dbReference type="FunFam" id="2.30.42.10:FF:000103">
    <property type="entry name" value="membrane-associated guanylate kinase, WW and PDZ domain-containing protein 1 isoform X2"/>
    <property type="match status" value="1"/>
</dbReference>
<feature type="compositionally biased region" description="Basic and acidic residues" evidence="14">
    <location>
        <begin position="1274"/>
        <end position="1326"/>
    </location>
</feature>
<dbReference type="SUPFAM" id="SSF52540">
    <property type="entry name" value="P-loop containing nucleoside triphosphate hydrolases"/>
    <property type="match status" value="1"/>
</dbReference>
<dbReference type="CDD" id="cd00201">
    <property type="entry name" value="WW"/>
    <property type="match status" value="2"/>
</dbReference>
<dbReference type="FunFam" id="2.30.42.10:FF:000012">
    <property type="entry name" value="Membrane associated guanylate kinase, WW and PDZ domain containing 1"/>
    <property type="match status" value="1"/>
</dbReference>
<keyword evidence="19" id="KW-1185">Reference proteome</keyword>
<feature type="domain" description="WW" evidence="15">
    <location>
        <begin position="295"/>
        <end position="328"/>
    </location>
</feature>
<keyword evidence="7" id="KW-0067">ATP-binding</keyword>
<feature type="region of interest" description="Disordered" evidence="14">
    <location>
        <begin position="1019"/>
        <end position="1051"/>
    </location>
</feature>
<keyword evidence="6" id="KW-0547">Nucleotide-binding</keyword>
<comment type="function">
    <text evidence="10">Plays a role in coupling actin fibers to cell junctions in endothelial cells, via its interaction with AMOTL2 and CDH5. May regulate acid-induced ASIC3 currents by modulating its expression at the cell surface.</text>
</comment>
<dbReference type="CDD" id="cd06733">
    <property type="entry name" value="PDZ3_MAGI-1_3-like"/>
    <property type="match status" value="1"/>
</dbReference>